<keyword evidence="4 8" id="KW-1133">Transmembrane helix</keyword>
<dbReference type="EMBL" id="JARBHB010000011">
    <property type="protein sequence ID" value="KAJ8873275.1"/>
    <property type="molecule type" value="Genomic_DNA"/>
</dbReference>
<evidence type="ECO:0000256" key="2">
    <source>
        <dbReference type="ARBA" id="ARBA00022475"/>
    </source>
</evidence>
<keyword evidence="2 8" id="KW-1003">Cell membrane</keyword>
<proteinExistence type="inferred from homology"/>
<dbReference type="Proteomes" id="UP001159363">
    <property type="component" value="Chromosome 10"/>
</dbReference>
<evidence type="ECO:0000256" key="8">
    <source>
        <dbReference type="RuleBase" id="RU363108"/>
    </source>
</evidence>
<protein>
    <recommendedName>
        <fullName evidence="8">Gustatory receptor</fullName>
    </recommendedName>
</protein>
<dbReference type="InterPro" id="IPR013604">
    <property type="entry name" value="7TM_chemorcpt"/>
</dbReference>
<evidence type="ECO:0000256" key="3">
    <source>
        <dbReference type="ARBA" id="ARBA00022692"/>
    </source>
</evidence>
<comment type="subcellular location">
    <subcellularLocation>
        <location evidence="1 8">Cell membrane</location>
        <topology evidence="1 8">Multi-pass membrane protein</topology>
    </subcellularLocation>
</comment>
<name>A0ABQ9GMP0_9NEOP</name>
<dbReference type="PANTHER" id="PTHR21143:SF133">
    <property type="entry name" value="GUSTATORY AND PHEROMONE RECEPTOR 32A-RELATED"/>
    <property type="match status" value="1"/>
</dbReference>
<feature type="transmembrane region" description="Helical" evidence="8">
    <location>
        <begin position="149"/>
        <end position="169"/>
    </location>
</feature>
<keyword evidence="10" id="KW-1185">Reference proteome</keyword>
<comment type="caution">
    <text evidence="8">Lacks conserved residue(s) required for the propagation of feature annotation.</text>
</comment>
<dbReference type="Pfam" id="PF08395">
    <property type="entry name" value="7tm_7"/>
    <property type="match status" value="1"/>
</dbReference>
<evidence type="ECO:0000256" key="7">
    <source>
        <dbReference type="ARBA" id="ARBA00023224"/>
    </source>
</evidence>
<feature type="transmembrane region" description="Helical" evidence="8">
    <location>
        <begin position="94"/>
        <end position="114"/>
    </location>
</feature>
<keyword evidence="3 8" id="KW-0812">Transmembrane</keyword>
<dbReference type="PANTHER" id="PTHR21143">
    <property type="entry name" value="INVERTEBRATE GUSTATORY RECEPTOR"/>
    <property type="match status" value="1"/>
</dbReference>
<accession>A0ABQ9GMP0</accession>
<comment type="caution">
    <text evidence="9">The sequence shown here is derived from an EMBL/GenBank/DDBJ whole genome shotgun (WGS) entry which is preliminary data.</text>
</comment>
<comment type="function">
    <text evidence="8">Gustatory receptor which mediates acceptance or avoidance behavior, depending on its substrates.</text>
</comment>
<reference evidence="9 10" key="1">
    <citation type="submission" date="2023-02" db="EMBL/GenBank/DDBJ databases">
        <title>LHISI_Scaffold_Assembly.</title>
        <authorList>
            <person name="Stuart O.P."/>
            <person name="Cleave R."/>
            <person name="Magrath M.J.L."/>
            <person name="Mikheyev A.S."/>
        </authorList>
    </citation>
    <scope>NUCLEOTIDE SEQUENCE [LARGE SCALE GENOMIC DNA]</scope>
    <source>
        <strain evidence="9">Daus_M_001</strain>
        <tissue evidence="9">Leg muscle</tissue>
    </source>
</reference>
<comment type="similarity">
    <text evidence="8">Belongs to the insect chemoreceptor superfamily. Gustatory receptor (GR) family.</text>
</comment>
<organism evidence="9 10">
    <name type="scientific">Dryococelus australis</name>
    <dbReference type="NCBI Taxonomy" id="614101"/>
    <lineage>
        <taxon>Eukaryota</taxon>
        <taxon>Metazoa</taxon>
        <taxon>Ecdysozoa</taxon>
        <taxon>Arthropoda</taxon>
        <taxon>Hexapoda</taxon>
        <taxon>Insecta</taxon>
        <taxon>Pterygota</taxon>
        <taxon>Neoptera</taxon>
        <taxon>Polyneoptera</taxon>
        <taxon>Phasmatodea</taxon>
        <taxon>Verophasmatodea</taxon>
        <taxon>Anareolatae</taxon>
        <taxon>Phasmatidae</taxon>
        <taxon>Eurycanthinae</taxon>
        <taxon>Dryococelus</taxon>
    </lineage>
</organism>
<evidence type="ECO:0000256" key="1">
    <source>
        <dbReference type="ARBA" id="ARBA00004651"/>
    </source>
</evidence>
<sequence>MCSRPSVSRELTVFITCLEPAATASRLLGLETFTITTVVQEDGSFMIVFKRSIRVTVYTVTIVIVMLSTFVIFLYRSLNEKVHFAGSVIEMSQIIIWANTTIASSVVLIVMCLNNRPRQEILHRFMTVDKILVGKAGERYRKWSKSSKLFLMCGFLMITIASGFYLLVFDGLVLNLMMYVGYVRDLIIVTMVASYVNVVLLVRQRYILLNTHLYDIFHKEQAENFRAHRRNISEHPYLLHPERLKDLMTNIQGLRNTAPNTSYLSCTENILAVRIVYNSLSHIVSLINSSCGVLVLFTIFSGFIQSIFSLFVTLTFTSTLSEMNHNFYSKGMIAILFLSTAIYVSEAMLIIWVRSSTARAARITGDIVQDLLLKPGIDEEARVQLKEFSDQISSKELVFTAADFFTLDLSIIPSMAGHSYPMSLVSCSLILSYKSSQHVA</sequence>
<feature type="transmembrane region" description="Helical" evidence="8">
    <location>
        <begin position="181"/>
        <end position="202"/>
    </location>
</feature>
<evidence type="ECO:0000313" key="9">
    <source>
        <dbReference type="EMBL" id="KAJ8873275.1"/>
    </source>
</evidence>
<keyword evidence="7 8" id="KW-0807">Transducer</keyword>
<evidence type="ECO:0000256" key="4">
    <source>
        <dbReference type="ARBA" id="ARBA00022989"/>
    </source>
</evidence>
<gene>
    <name evidence="9" type="ORF">PR048_026909</name>
</gene>
<evidence type="ECO:0000256" key="5">
    <source>
        <dbReference type="ARBA" id="ARBA00023136"/>
    </source>
</evidence>
<feature type="transmembrane region" description="Helical" evidence="8">
    <location>
        <begin position="55"/>
        <end position="74"/>
    </location>
</feature>
<evidence type="ECO:0000256" key="6">
    <source>
        <dbReference type="ARBA" id="ARBA00023170"/>
    </source>
</evidence>
<keyword evidence="6 8" id="KW-0675">Receptor</keyword>
<feature type="transmembrane region" description="Helical" evidence="8">
    <location>
        <begin position="291"/>
        <end position="312"/>
    </location>
</feature>
<evidence type="ECO:0000313" key="10">
    <source>
        <dbReference type="Proteomes" id="UP001159363"/>
    </source>
</evidence>
<feature type="transmembrane region" description="Helical" evidence="8">
    <location>
        <begin position="332"/>
        <end position="353"/>
    </location>
</feature>
<keyword evidence="5 8" id="KW-0472">Membrane</keyword>